<dbReference type="Proteomes" id="UP000789759">
    <property type="component" value="Unassembled WGS sequence"/>
</dbReference>
<protein>
    <submittedName>
        <fullName evidence="2">2419_t:CDS:1</fullName>
    </submittedName>
</protein>
<proteinExistence type="predicted"/>
<evidence type="ECO:0000256" key="1">
    <source>
        <dbReference type="SAM" id="MobiDB-lite"/>
    </source>
</evidence>
<dbReference type="EMBL" id="CAJVQA010005465">
    <property type="protein sequence ID" value="CAG8621195.1"/>
    <property type="molecule type" value="Genomic_DNA"/>
</dbReference>
<dbReference type="AlphaFoldDB" id="A0A9N9GMG3"/>
<gene>
    <name evidence="2" type="ORF">CPELLU_LOCUS7930</name>
</gene>
<organism evidence="2 3">
    <name type="scientific">Cetraspora pellucida</name>
    <dbReference type="NCBI Taxonomy" id="1433469"/>
    <lineage>
        <taxon>Eukaryota</taxon>
        <taxon>Fungi</taxon>
        <taxon>Fungi incertae sedis</taxon>
        <taxon>Mucoromycota</taxon>
        <taxon>Glomeromycotina</taxon>
        <taxon>Glomeromycetes</taxon>
        <taxon>Diversisporales</taxon>
        <taxon>Gigasporaceae</taxon>
        <taxon>Cetraspora</taxon>
    </lineage>
</organism>
<evidence type="ECO:0000313" key="3">
    <source>
        <dbReference type="Proteomes" id="UP000789759"/>
    </source>
</evidence>
<dbReference type="OrthoDB" id="2423954at2759"/>
<feature type="non-terminal residue" evidence="2">
    <location>
        <position position="452"/>
    </location>
</feature>
<name>A0A9N9GMG3_9GLOM</name>
<evidence type="ECO:0000313" key="2">
    <source>
        <dbReference type="EMBL" id="CAG8621195.1"/>
    </source>
</evidence>
<feature type="region of interest" description="Disordered" evidence="1">
    <location>
        <begin position="57"/>
        <end position="84"/>
    </location>
</feature>
<keyword evidence="3" id="KW-1185">Reference proteome</keyword>
<sequence>KPSYHLSEFIIVLEEKANKSNKYCVCKECISGSSYAETEKNKFANIQELVHLANNSEQENFNDNSEASSSKNLSEASSSKNSTASIRKNTLDHYCFWPLNEEQQKHFEQLILKATVENPEIKMLFEFVHPLIKLPLRKNLSGQILSESTQKITKSIKEIAQNDKDRITLVYDDWKNIKKESIFGSILVTSMGRVLVWNAEDIANEHTKWFDVQHRTENMLSDLKKEKIKVNAVVMDCAPEYEAASHYLCFANIIKSRAAFKNLATKIEEGNDDSLKDFSKSILSNISNSEWWKNLMQLKVLLEPYMAFLNKLQHDKGHLTEHKKVLTMCQLRSELLHSRNILAIDKLLKTYKQKISISSENNEQISLDDNEEKLYTSEDDNDINMRQSQINVEQPEIKVIVEWWVNLAKENDGDYMFSLNELEGLTNLYDNDPIFQDDIYPDIHPANNLVAK</sequence>
<reference evidence="2" key="1">
    <citation type="submission" date="2021-06" db="EMBL/GenBank/DDBJ databases">
        <authorList>
            <person name="Kallberg Y."/>
            <person name="Tangrot J."/>
            <person name="Rosling A."/>
        </authorList>
    </citation>
    <scope>NUCLEOTIDE SEQUENCE</scope>
    <source>
        <strain evidence="2">FL966</strain>
    </source>
</reference>
<feature type="compositionally biased region" description="Low complexity" evidence="1">
    <location>
        <begin position="64"/>
        <end position="84"/>
    </location>
</feature>
<accession>A0A9N9GMG3</accession>
<comment type="caution">
    <text evidence="2">The sequence shown here is derived from an EMBL/GenBank/DDBJ whole genome shotgun (WGS) entry which is preliminary data.</text>
</comment>